<keyword evidence="4" id="KW-1185">Reference proteome</keyword>
<feature type="compositionally biased region" description="Basic and acidic residues" evidence="1">
    <location>
        <begin position="44"/>
        <end position="54"/>
    </location>
</feature>
<protein>
    <submittedName>
        <fullName evidence="3">Uncharacterized protein</fullName>
    </submittedName>
</protein>
<feature type="compositionally biased region" description="Basic and acidic residues" evidence="1">
    <location>
        <begin position="563"/>
        <end position="585"/>
    </location>
</feature>
<comment type="caution">
    <text evidence="3">The sequence shown here is derived from an EMBL/GenBank/DDBJ whole genome shotgun (WGS) entry which is preliminary data.</text>
</comment>
<evidence type="ECO:0000256" key="1">
    <source>
        <dbReference type="SAM" id="MobiDB-lite"/>
    </source>
</evidence>
<name>A0ABQ9H7M0_9NEOP</name>
<keyword evidence="2" id="KW-0732">Signal</keyword>
<organism evidence="3 4">
    <name type="scientific">Dryococelus australis</name>
    <dbReference type="NCBI Taxonomy" id="614101"/>
    <lineage>
        <taxon>Eukaryota</taxon>
        <taxon>Metazoa</taxon>
        <taxon>Ecdysozoa</taxon>
        <taxon>Arthropoda</taxon>
        <taxon>Hexapoda</taxon>
        <taxon>Insecta</taxon>
        <taxon>Pterygota</taxon>
        <taxon>Neoptera</taxon>
        <taxon>Polyneoptera</taxon>
        <taxon>Phasmatodea</taxon>
        <taxon>Verophasmatodea</taxon>
        <taxon>Anareolatae</taxon>
        <taxon>Phasmatidae</taxon>
        <taxon>Eurycanthinae</taxon>
        <taxon>Dryococelus</taxon>
    </lineage>
</organism>
<sequence>MFPKPSHSSRHWHGGTRRRLIIRPVRRNALLVFLLVLRADVGEASERETPEKTRLPVTSSGTIPTCENRGATPPGIEPDSPRWENTDSTPSPLPLALKATFPPPSPPDIKHDRSQTVPFSDHVPAVWRQADPPGTASVTDRVASIPCRGWGWILPLGTATRRPPTLHVIYALQLLCREAGVLDHVMRARSHLRQECGRFKTLRIPDWYSASQFGIILTACQVGGSLSTTMLISKKLNQNLCVIPPPNRFNVNEKTLMPQAEQHFKNSSNEVIKPFTRPSPAIIYERQASGSGQSEERTRCGDEIGMEQRRTCLIAPKQRQDFSRGPHDIQGQPTIGLAQNIAHAQKEWGRNGSHGRYNGTASAFTWGVLVKQRLEQPDWESNPEPTECEFTAPPRSVSCRKLAPLHWPRKNQSSTSEYAGMRHANRSLITPDKYRTCRIICAALWTVYILHTKSDSSAGWANYSSPAKANHRSISGEVTPGFSHVETVPDEAAGPRVFSGISRFPPAPAFRRCSVLTSLRRHRLSPEKTSPLLTHLTASFTFAVIFQGHEWFPRRLPHGTRATFERKKETAKGGEKIEIERERDGRRTRRAAVSSPERSPRSGNSPLLVRRGRRGVNESRGFGYLYDLLVNTYHWPLHETNGPIGQINHSNWKTVRIRRDQNPYYNDVTWPDANPFCWLNQTQKSDKLSLTSASNDNFTRSRQYSGLTKYNWPANWGGQIMPC</sequence>
<reference evidence="3 4" key="1">
    <citation type="submission" date="2023-02" db="EMBL/GenBank/DDBJ databases">
        <title>LHISI_Scaffold_Assembly.</title>
        <authorList>
            <person name="Stuart O.P."/>
            <person name="Cleave R."/>
            <person name="Magrath M.J.L."/>
            <person name="Mikheyev A.S."/>
        </authorList>
    </citation>
    <scope>NUCLEOTIDE SEQUENCE [LARGE SCALE GENOMIC DNA]</scope>
    <source>
        <strain evidence="3">Daus_M_001</strain>
        <tissue evidence="3">Leg muscle</tissue>
    </source>
</reference>
<feature type="compositionally biased region" description="Polar residues" evidence="1">
    <location>
        <begin position="56"/>
        <end position="65"/>
    </location>
</feature>
<feature type="signal peptide" evidence="2">
    <location>
        <begin position="1"/>
        <end position="44"/>
    </location>
</feature>
<feature type="chain" id="PRO_5045317691" evidence="2">
    <location>
        <begin position="45"/>
        <end position="723"/>
    </location>
</feature>
<proteinExistence type="predicted"/>
<dbReference type="EMBL" id="JARBHB010000006">
    <property type="protein sequence ID" value="KAJ8880299.1"/>
    <property type="molecule type" value="Genomic_DNA"/>
</dbReference>
<accession>A0ABQ9H7M0</accession>
<dbReference type="Proteomes" id="UP001159363">
    <property type="component" value="Chromosome 5"/>
</dbReference>
<evidence type="ECO:0000313" key="4">
    <source>
        <dbReference type="Proteomes" id="UP001159363"/>
    </source>
</evidence>
<gene>
    <name evidence="3" type="ORF">PR048_016765</name>
</gene>
<evidence type="ECO:0000313" key="3">
    <source>
        <dbReference type="EMBL" id="KAJ8880299.1"/>
    </source>
</evidence>
<feature type="region of interest" description="Disordered" evidence="1">
    <location>
        <begin position="44"/>
        <end position="93"/>
    </location>
</feature>
<feature type="region of interest" description="Disordered" evidence="1">
    <location>
        <begin position="562"/>
        <end position="612"/>
    </location>
</feature>
<evidence type="ECO:0000256" key="2">
    <source>
        <dbReference type="SAM" id="SignalP"/>
    </source>
</evidence>